<name>A0ABU2ZNI3_9ALTE</name>
<evidence type="ECO:0000256" key="7">
    <source>
        <dbReference type="ARBA" id="ARBA00023136"/>
    </source>
</evidence>
<feature type="transmembrane region" description="Helical" evidence="8">
    <location>
        <begin position="249"/>
        <end position="271"/>
    </location>
</feature>
<feature type="transmembrane region" description="Helical" evidence="8">
    <location>
        <begin position="111"/>
        <end position="128"/>
    </location>
</feature>
<keyword evidence="6 8" id="KW-1133">Transmembrane helix</keyword>
<feature type="transmembrane region" description="Helical" evidence="8">
    <location>
        <begin position="149"/>
        <end position="168"/>
    </location>
</feature>
<dbReference type="Pfam" id="PF12832">
    <property type="entry name" value="MFS_1_like"/>
    <property type="match status" value="1"/>
</dbReference>
<gene>
    <name evidence="10" type="ORF">RM552_03485</name>
</gene>
<feature type="transmembrane region" description="Helical" evidence="8">
    <location>
        <begin position="58"/>
        <end position="77"/>
    </location>
</feature>
<evidence type="ECO:0000259" key="9">
    <source>
        <dbReference type="PROSITE" id="PS50850"/>
    </source>
</evidence>
<dbReference type="RefSeq" id="WP_311367399.1">
    <property type="nucleotide sequence ID" value="NZ_JAVRHX010000001.1"/>
</dbReference>
<sequence length="409" mass="45618">MKNISALLLGEKRHASVHSKSNRITLAFTYFFYFGQLGIFVPYIGLFLDDRGYDSNQIGILLACVALSRILGPSLWANIADKTGKVGEVLRLGCLLAFLVFLAIYLVFDFWLLTLTFCLMMMFWTAVLPQLEVITVKATSKAKGGYGKLRLWGSIGFIVCSLIIGKAIDFYGAQFILLASSCTLFALYLCSLLVVAPEHKKEHESHNMGEWKKALSLVFVLFLLGNLLLQVSFGSYYNFFSLYMQDLGYSGFETGIFIALGVLSEVFIFIYAGRLLKRFNVMLLLALSILLTGIRWLALAFFAHELWVIVLSQIIHAFSFGLTHVASVYFLTHFFPASFQSRAQALYISISFGIGSALGSYIAGRMWLQGLGSQESFVFSAIMAFVGGLLMFVIKDRGNIKAPDIEQRT</sequence>
<keyword evidence="3" id="KW-1003">Cell membrane</keyword>
<protein>
    <submittedName>
        <fullName evidence="10">MFS transporter</fullName>
    </submittedName>
</protein>
<evidence type="ECO:0000256" key="3">
    <source>
        <dbReference type="ARBA" id="ARBA00022475"/>
    </source>
</evidence>
<feature type="transmembrane region" description="Helical" evidence="8">
    <location>
        <begin position="21"/>
        <end position="46"/>
    </location>
</feature>
<evidence type="ECO:0000256" key="5">
    <source>
        <dbReference type="ARBA" id="ARBA00022692"/>
    </source>
</evidence>
<dbReference type="InterPro" id="IPR036259">
    <property type="entry name" value="MFS_trans_sf"/>
</dbReference>
<evidence type="ECO:0000256" key="2">
    <source>
        <dbReference type="ARBA" id="ARBA00022448"/>
    </source>
</evidence>
<keyword evidence="11" id="KW-1185">Reference proteome</keyword>
<reference evidence="10 11" key="1">
    <citation type="submission" date="2023-09" db="EMBL/GenBank/DDBJ databases">
        <authorList>
            <person name="Rey-Velasco X."/>
        </authorList>
    </citation>
    <scope>NUCLEOTIDE SEQUENCE [LARGE SCALE GENOMIC DNA]</scope>
    <source>
        <strain evidence="10 11">P117</strain>
    </source>
</reference>
<keyword evidence="5 8" id="KW-0812">Transmembrane</keyword>
<feature type="transmembrane region" description="Helical" evidence="8">
    <location>
        <begin position="174"/>
        <end position="196"/>
    </location>
</feature>
<feature type="transmembrane region" description="Helical" evidence="8">
    <location>
        <begin position="217"/>
        <end position="237"/>
    </location>
</feature>
<evidence type="ECO:0000313" key="11">
    <source>
        <dbReference type="Proteomes" id="UP001253545"/>
    </source>
</evidence>
<comment type="caution">
    <text evidence="10">The sequence shown here is derived from an EMBL/GenBank/DDBJ whole genome shotgun (WGS) entry which is preliminary data.</text>
</comment>
<keyword evidence="4" id="KW-0997">Cell inner membrane</keyword>
<feature type="transmembrane region" description="Helical" evidence="8">
    <location>
        <begin position="89"/>
        <end position="105"/>
    </location>
</feature>
<dbReference type="NCBIfam" id="NF037955">
    <property type="entry name" value="mfs"/>
    <property type="match status" value="1"/>
</dbReference>
<evidence type="ECO:0000256" key="1">
    <source>
        <dbReference type="ARBA" id="ARBA00004429"/>
    </source>
</evidence>
<dbReference type="InterPro" id="IPR020846">
    <property type="entry name" value="MFS_dom"/>
</dbReference>
<dbReference type="Proteomes" id="UP001253545">
    <property type="component" value="Unassembled WGS sequence"/>
</dbReference>
<dbReference type="InterPro" id="IPR024989">
    <property type="entry name" value="MFS_assoc_dom"/>
</dbReference>
<dbReference type="PANTHER" id="PTHR23522:SF10">
    <property type="entry name" value="3-PHENYLPROPIONIC ACID TRANSPORTER-RELATED"/>
    <property type="match status" value="1"/>
</dbReference>
<comment type="subcellular location">
    <subcellularLocation>
        <location evidence="1">Cell inner membrane</location>
        <topology evidence="1">Multi-pass membrane protein</topology>
    </subcellularLocation>
</comment>
<evidence type="ECO:0000256" key="6">
    <source>
        <dbReference type="ARBA" id="ARBA00022989"/>
    </source>
</evidence>
<dbReference type="PROSITE" id="PS50850">
    <property type="entry name" value="MFS"/>
    <property type="match status" value="1"/>
</dbReference>
<dbReference type="EMBL" id="JAVRHX010000001">
    <property type="protein sequence ID" value="MDT0593904.1"/>
    <property type="molecule type" value="Genomic_DNA"/>
</dbReference>
<accession>A0ABU2ZNI3</accession>
<dbReference type="SUPFAM" id="SSF103473">
    <property type="entry name" value="MFS general substrate transporter"/>
    <property type="match status" value="1"/>
</dbReference>
<dbReference type="PANTHER" id="PTHR23522">
    <property type="entry name" value="BLL5896 PROTEIN"/>
    <property type="match status" value="1"/>
</dbReference>
<feature type="domain" description="Major facilitator superfamily (MFS) profile" evidence="9">
    <location>
        <begin position="218"/>
        <end position="409"/>
    </location>
</feature>
<keyword evidence="7 8" id="KW-0472">Membrane</keyword>
<proteinExistence type="predicted"/>
<dbReference type="InterPro" id="IPR026032">
    <property type="entry name" value="HcaT-like"/>
</dbReference>
<feature type="transmembrane region" description="Helical" evidence="8">
    <location>
        <begin position="309"/>
        <end position="332"/>
    </location>
</feature>
<feature type="transmembrane region" description="Helical" evidence="8">
    <location>
        <begin position="376"/>
        <end position="394"/>
    </location>
</feature>
<feature type="transmembrane region" description="Helical" evidence="8">
    <location>
        <begin position="283"/>
        <end position="303"/>
    </location>
</feature>
<dbReference type="PIRSF" id="PIRSF004925">
    <property type="entry name" value="HcaT"/>
    <property type="match status" value="1"/>
</dbReference>
<keyword evidence="2" id="KW-0813">Transport</keyword>
<evidence type="ECO:0000256" key="4">
    <source>
        <dbReference type="ARBA" id="ARBA00022519"/>
    </source>
</evidence>
<evidence type="ECO:0000313" key="10">
    <source>
        <dbReference type="EMBL" id="MDT0593904.1"/>
    </source>
</evidence>
<organism evidence="10 11">
    <name type="scientific">Glaciecola petra</name>
    <dbReference type="NCBI Taxonomy" id="3075602"/>
    <lineage>
        <taxon>Bacteria</taxon>
        <taxon>Pseudomonadati</taxon>
        <taxon>Pseudomonadota</taxon>
        <taxon>Gammaproteobacteria</taxon>
        <taxon>Alteromonadales</taxon>
        <taxon>Alteromonadaceae</taxon>
        <taxon>Glaciecola</taxon>
    </lineage>
</organism>
<feature type="transmembrane region" description="Helical" evidence="8">
    <location>
        <begin position="344"/>
        <end position="364"/>
    </location>
</feature>
<evidence type="ECO:0000256" key="8">
    <source>
        <dbReference type="SAM" id="Phobius"/>
    </source>
</evidence>
<dbReference type="Gene3D" id="1.20.1250.20">
    <property type="entry name" value="MFS general substrate transporter like domains"/>
    <property type="match status" value="2"/>
</dbReference>